<sequence length="170" mass="19117">MAFDEKQSARTGLHAAWNARKVYNSLPTAPINAETMIKNARVRFNRKSMPSLYAVGVQVFANSLVAASRGALAAWQRPNAPRLAPLGPWLEFSVILIKLICYRTEVKKMPSSDENRSIPLLNQISSMANETRQNHDVWSNSSHCLTLFTSIYIYACLPFDIDMKFHRGCA</sequence>
<protein>
    <submittedName>
        <fullName evidence="1">Uncharacterized protein</fullName>
    </submittedName>
</protein>
<accession>A0A316VYA5</accession>
<gene>
    <name evidence="1" type="ORF">IE81DRAFT_152371</name>
</gene>
<proteinExistence type="predicted"/>
<name>A0A316VYA5_9BASI</name>
<dbReference type="EMBL" id="KZ819386">
    <property type="protein sequence ID" value="PWN41888.1"/>
    <property type="molecule type" value="Genomic_DNA"/>
</dbReference>
<keyword evidence="2" id="KW-1185">Reference proteome</keyword>
<dbReference type="InParanoid" id="A0A316VYA5"/>
<evidence type="ECO:0000313" key="1">
    <source>
        <dbReference type="EMBL" id="PWN41888.1"/>
    </source>
</evidence>
<reference evidence="1 2" key="1">
    <citation type="journal article" date="2018" name="Mol. Biol. Evol.">
        <title>Broad Genomic Sampling Reveals a Smut Pathogenic Ancestry of the Fungal Clade Ustilaginomycotina.</title>
        <authorList>
            <person name="Kijpornyongpan T."/>
            <person name="Mondo S.J."/>
            <person name="Barry K."/>
            <person name="Sandor L."/>
            <person name="Lee J."/>
            <person name="Lipzen A."/>
            <person name="Pangilinan J."/>
            <person name="LaButti K."/>
            <person name="Hainaut M."/>
            <person name="Henrissat B."/>
            <person name="Grigoriev I.V."/>
            <person name="Spatafora J.W."/>
            <person name="Aime M.C."/>
        </authorList>
    </citation>
    <scope>NUCLEOTIDE SEQUENCE [LARGE SCALE GENOMIC DNA]</scope>
    <source>
        <strain evidence="1 2">MCA 4658</strain>
    </source>
</reference>
<dbReference type="AlphaFoldDB" id="A0A316VYA5"/>
<dbReference type="RefSeq" id="XP_025369048.1">
    <property type="nucleotide sequence ID" value="XM_025510456.1"/>
</dbReference>
<dbReference type="Proteomes" id="UP000245783">
    <property type="component" value="Unassembled WGS sequence"/>
</dbReference>
<dbReference type="GeneID" id="37032326"/>
<evidence type="ECO:0000313" key="2">
    <source>
        <dbReference type="Proteomes" id="UP000245783"/>
    </source>
</evidence>
<organism evidence="1 2">
    <name type="scientific">Ceraceosorus guamensis</name>
    <dbReference type="NCBI Taxonomy" id="1522189"/>
    <lineage>
        <taxon>Eukaryota</taxon>
        <taxon>Fungi</taxon>
        <taxon>Dikarya</taxon>
        <taxon>Basidiomycota</taxon>
        <taxon>Ustilaginomycotina</taxon>
        <taxon>Exobasidiomycetes</taxon>
        <taxon>Ceraceosorales</taxon>
        <taxon>Ceraceosoraceae</taxon>
        <taxon>Ceraceosorus</taxon>
    </lineage>
</organism>